<organism evidence="11 12">
    <name type="scientific">Owenia fusiformis</name>
    <name type="common">Polychaete worm</name>
    <dbReference type="NCBI Taxonomy" id="6347"/>
    <lineage>
        <taxon>Eukaryota</taxon>
        <taxon>Metazoa</taxon>
        <taxon>Spiralia</taxon>
        <taxon>Lophotrochozoa</taxon>
        <taxon>Annelida</taxon>
        <taxon>Polychaeta</taxon>
        <taxon>Sedentaria</taxon>
        <taxon>Canalipalpata</taxon>
        <taxon>Sabellida</taxon>
        <taxon>Oweniida</taxon>
        <taxon>Oweniidae</taxon>
        <taxon>Owenia</taxon>
    </lineage>
</organism>
<name>A0A8S4NAS1_OWEFU</name>
<keyword evidence="12" id="KW-1185">Reference proteome</keyword>
<dbReference type="InterPro" id="IPR002861">
    <property type="entry name" value="Reeler_dom"/>
</dbReference>
<feature type="domain" description="Reelin" evidence="10">
    <location>
        <begin position="27"/>
        <end position="178"/>
    </location>
</feature>
<keyword evidence="7" id="KW-0391">Immunity</keyword>
<dbReference type="PROSITE" id="PS51019">
    <property type="entry name" value="REELIN"/>
    <property type="match status" value="1"/>
</dbReference>
<evidence type="ECO:0000313" key="11">
    <source>
        <dbReference type="EMBL" id="CAH1777385.1"/>
    </source>
</evidence>
<evidence type="ECO:0000256" key="7">
    <source>
        <dbReference type="ARBA" id="ARBA00022859"/>
    </source>
</evidence>
<dbReference type="FunFam" id="2.60.40.4060:FF:000003">
    <property type="entry name" value="Ferric chelate reductase 1"/>
    <property type="match status" value="1"/>
</dbReference>
<dbReference type="EMBL" id="CAIIXF020000002">
    <property type="protein sequence ID" value="CAH1777385.1"/>
    <property type="molecule type" value="Genomic_DNA"/>
</dbReference>
<dbReference type="OrthoDB" id="2419613at2759"/>
<dbReference type="InterPro" id="IPR051237">
    <property type="entry name" value="Ferric-chelate_Red/DefProt"/>
</dbReference>
<evidence type="ECO:0000256" key="2">
    <source>
        <dbReference type="ARBA" id="ARBA00008501"/>
    </source>
</evidence>
<evidence type="ECO:0000256" key="1">
    <source>
        <dbReference type="ARBA" id="ARBA00004613"/>
    </source>
</evidence>
<evidence type="ECO:0000256" key="6">
    <source>
        <dbReference type="ARBA" id="ARBA00022729"/>
    </source>
</evidence>
<comment type="similarity">
    <text evidence="2">Belongs to the insect defense protein family.</text>
</comment>
<evidence type="ECO:0000259" key="10">
    <source>
        <dbReference type="PROSITE" id="PS51019"/>
    </source>
</evidence>
<dbReference type="Gene3D" id="2.60.40.4060">
    <property type="entry name" value="Reeler domain"/>
    <property type="match status" value="1"/>
</dbReference>
<dbReference type="PANTHER" id="PTHR45828">
    <property type="entry name" value="CYTOCHROME B561/FERRIC REDUCTASE TRANSMEMBRANE"/>
    <property type="match status" value="1"/>
</dbReference>
<evidence type="ECO:0000256" key="9">
    <source>
        <dbReference type="SAM" id="Phobius"/>
    </source>
</evidence>
<evidence type="ECO:0000256" key="4">
    <source>
        <dbReference type="ARBA" id="ARBA00022529"/>
    </source>
</evidence>
<evidence type="ECO:0000313" key="12">
    <source>
        <dbReference type="Proteomes" id="UP000749559"/>
    </source>
</evidence>
<dbReference type="GO" id="GO:0042742">
    <property type="term" value="P:defense response to bacterium"/>
    <property type="evidence" value="ECO:0007669"/>
    <property type="project" value="UniProtKB-KW"/>
</dbReference>
<comment type="subcellular location">
    <subcellularLocation>
        <location evidence="1">Secreted</location>
    </subcellularLocation>
</comment>
<dbReference type="GO" id="GO:0045087">
    <property type="term" value="P:innate immune response"/>
    <property type="evidence" value="ECO:0007669"/>
    <property type="project" value="UniProtKB-KW"/>
</dbReference>
<feature type="transmembrane region" description="Helical" evidence="9">
    <location>
        <begin position="12"/>
        <end position="33"/>
    </location>
</feature>
<protein>
    <recommendedName>
        <fullName evidence="10">Reelin domain-containing protein</fullName>
    </recommendedName>
</protein>
<dbReference type="GO" id="GO:0016020">
    <property type="term" value="C:membrane"/>
    <property type="evidence" value="ECO:0007669"/>
    <property type="project" value="TreeGrafter"/>
</dbReference>
<dbReference type="GO" id="GO:0005576">
    <property type="term" value="C:extracellular region"/>
    <property type="evidence" value="ECO:0007669"/>
    <property type="project" value="UniProtKB-SubCell"/>
</dbReference>
<dbReference type="Proteomes" id="UP000749559">
    <property type="component" value="Unassembled WGS sequence"/>
</dbReference>
<keyword evidence="8" id="KW-0044">Antibiotic</keyword>
<dbReference type="InterPro" id="IPR042307">
    <property type="entry name" value="Reeler_sf"/>
</dbReference>
<keyword evidence="6" id="KW-0732">Signal</keyword>
<gene>
    <name evidence="11" type="ORF">OFUS_LOCUS4437</name>
</gene>
<dbReference type="CDD" id="cd08544">
    <property type="entry name" value="Reeler"/>
    <property type="match status" value="1"/>
</dbReference>
<keyword evidence="9" id="KW-0472">Membrane</keyword>
<keyword evidence="9" id="KW-1133">Transmembrane helix</keyword>
<dbReference type="PANTHER" id="PTHR45828:SF9">
    <property type="entry name" value="CELL WALL INTEGRITY AND STRESS RESPONSE COMPONENT 4-LIKE-RELATED"/>
    <property type="match status" value="1"/>
</dbReference>
<evidence type="ECO:0000256" key="8">
    <source>
        <dbReference type="ARBA" id="ARBA00023022"/>
    </source>
</evidence>
<dbReference type="Pfam" id="PF02014">
    <property type="entry name" value="Reeler"/>
    <property type="match status" value="1"/>
</dbReference>
<keyword evidence="9" id="KW-0812">Transmembrane</keyword>
<sequence length="178" mass="19490">MERLMSLKQNKIMLYLCVSLIVITVHLVCVGAYSRGAGDAACYNGVPNHFNTNEQSDLCPYSITTTQTAYSPGGTVEVTVKVSEPDVVFKGFLCQATTVSSDKIIGTWFNQASGPSKLLKCDNPNDSVTHVNSGEKTSITLTWNAPTDIVGEIQFRCTVVQSYKIYWVHMKSLVLGLQ</sequence>
<dbReference type="AlphaFoldDB" id="A0A8S4NAS1"/>
<accession>A0A8S4NAS1</accession>
<evidence type="ECO:0000256" key="3">
    <source>
        <dbReference type="ARBA" id="ARBA00022525"/>
    </source>
</evidence>
<keyword evidence="5" id="KW-0399">Innate immunity</keyword>
<reference evidence="11" key="1">
    <citation type="submission" date="2022-03" db="EMBL/GenBank/DDBJ databases">
        <authorList>
            <person name="Martin C."/>
        </authorList>
    </citation>
    <scope>NUCLEOTIDE SEQUENCE</scope>
</reference>
<keyword evidence="4" id="KW-0929">Antimicrobial</keyword>
<proteinExistence type="inferred from homology"/>
<keyword evidence="3" id="KW-0964">Secreted</keyword>
<comment type="caution">
    <text evidence="11">The sequence shown here is derived from an EMBL/GenBank/DDBJ whole genome shotgun (WGS) entry which is preliminary data.</text>
</comment>
<evidence type="ECO:0000256" key="5">
    <source>
        <dbReference type="ARBA" id="ARBA00022588"/>
    </source>
</evidence>